<evidence type="ECO:0000256" key="5">
    <source>
        <dbReference type="ARBA" id="ARBA00023315"/>
    </source>
</evidence>
<dbReference type="AlphaFoldDB" id="A0A5D8ZB45"/>
<dbReference type="InterPro" id="IPR010125">
    <property type="entry name" value="PHA_synth_III_C"/>
</dbReference>
<keyword evidence="3" id="KW-0808">Transferase</keyword>
<dbReference type="EMBL" id="VTRV01000001">
    <property type="protein sequence ID" value="TZF91867.1"/>
    <property type="molecule type" value="Genomic_DNA"/>
</dbReference>
<comment type="caution">
    <text evidence="8">The sequence shown here is derived from an EMBL/GenBank/DDBJ whole genome shotgun (WGS) entry which is preliminary data.</text>
</comment>
<dbReference type="SUPFAM" id="SSF53474">
    <property type="entry name" value="alpha/beta-Hydrolases"/>
    <property type="match status" value="1"/>
</dbReference>
<keyword evidence="5" id="KW-0012">Acyltransferase</keyword>
<protein>
    <recommendedName>
        <fullName evidence="2">Poly(3-hydroxyalkanoate) polymerase subunit PhaC</fullName>
    </recommendedName>
    <alternativeName>
        <fullName evidence="6">PHB synthase subunit PhaC</fullName>
    </alternativeName>
</protein>
<dbReference type="Pfam" id="PF00561">
    <property type="entry name" value="Abhydrolase_1"/>
    <property type="match status" value="1"/>
</dbReference>
<dbReference type="GO" id="GO:0042619">
    <property type="term" value="P:poly-hydroxybutyrate biosynthetic process"/>
    <property type="evidence" value="ECO:0007669"/>
    <property type="project" value="UniProtKB-KW"/>
</dbReference>
<dbReference type="NCBIfam" id="TIGR01836">
    <property type="entry name" value="PHA_synth_III_C"/>
    <property type="match status" value="1"/>
</dbReference>
<evidence type="ECO:0000256" key="3">
    <source>
        <dbReference type="ARBA" id="ARBA00022679"/>
    </source>
</evidence>
<dbReference type="InterPro" id="IPR000073">
    <property type="entry name" value="AB_hydrolase_1"/>
</dbReference>
<dbReference type="InterPro" id="IPR051321">
    <property type="entry name" value="PHA/PHB_synthase"/>
</dbReference>
<dbReference type="RefSeq" id="WP_149351326.1">
    <property type="nucleotide sequence ID" value="NZ_VTRV01000001.1"/>
</dbReference>
<dbReference type="Proteomes" id="UP000323164">
    <property type="component" value="Unassembled WGS sequence"/>
</dbReference>
<keyword evidence="9" id="KW-1185">Reference proteome</keyword>
<proteinExistence type="predicted"/>
<evidence type="ECO:0000259" key="7">
    <source>
        <dbReference type="Pfam" id="PF00561"/>
    </source>
</evidence>
<evidence type="ECO:0000256" key="6">
    <source>
        <dbReference type="ARBA" id="ARBA00033356"/>
    </source>
</evidence>
<accession>A0A5D8ZB45</accession>
<keyword evidence="4" id="KW-0583">PHB biosynthesis</keyword>
<reference evidence="8 9" key="1">
    <citation type="submission" date="2019-08" db="EMBL/GenBank/DDBJ databases">
        <title>Draft genome sequence of Lysobacter sp. UKS-15.</title>
        <authorList>
            <person name="Im W.-T."/>
        </authorList>
    </citation>
    <scope>NUCLEOTIDE SEQUENCE [LARGE SCALE GENOMIC DNA]</scope>
    <source>
        <strain evidence="8 9">UKS-15</strain>
    </source>
</reference>
<dbReference type="UniPathway" id="UPA00917"/>
<gene>
    <name evidence="8" type="ORF">FW784_00055</name>
</gene>
<sequence length="364" mass="41203">MDAKQGSPIDIGLDALAREAMQVQSRLRKGVETLASLDPIEIGASQRDEVWRDGKVALYRFRREGVEPSEHVPLLIAYALVNRPYMVDLQSDKSIVRGLLERGQDVYIIDWGYPDRSDRYLTLEDYIERFLGGAVDHLRRAHDVDAVNLLGICQGGVFSLCYAALNPAKVRNLVTMVTPVDFHTPDNMLAGWARQLDVDLMVDTLGNVPADVMNWCYLTLKPYRLLVQKYVGLVDILEDKRALEDFLRMETWIFDSPDLAGEAFREFIKQFYQRNGLVEGAVRIGEREVSLRRIDMPVLNIYAEQDHLVPPSASKPLRGLVGTKDYSEVSFRGGHIGIYVSGRAQRDIPQGIHDWLSKRSGDAR</sequence>
<name>A0A5D8ZB45_9GAMM</name>
<evidence type="ECO:0000313" key="9">
    <source>
        <dbReference type="Proteomes" id="UP000323164"/>
    </source>
</evidence>
<dbReference type="GO" id="GO:0016746">
    <property type="term" value="F:acyltransferase activity"/>
    <property type="evidence" value="ECO:0007669"/>
    <property type="project" value="UniProtKB-KW"/>
</dbReference>
<dbReference type="PANTHER" id="PTHR36837">
    <property type="entry name" value="POLY(3-HYDROXYALKANOATE) POLYMERASE SUBUNIT PHAC"/>
    <property type="match status" value="1"/>
</dbReference>
<evidence type="ECO:0000256" key="1">
    <source>
        <dbReference type="ARBA" id="ARBA00004683"/>
    </source>
</evidence>
<evidence type="ECO:0000256" key="4">
    <source>
        <dbReference type="ARBA" id="ARBA00022752"/>
    </source>
</evidence>
<dbReference type="Gene3D" id="3.40.50.1820">
    <property type="entry name" value="alpha/beta hydrolase"/>
    <property type="match status" value="1"/>
</dbReference>
<comment type="pathway">
    <text evidence="1">Biopolymer metabolism; poly-(R)-3-hydroxybutanoate biosynthesis.</text>
</comment>
<evidence type="ECO:0000313" key="8">
    <source>
        <dbReference type="EMBL" id="TZF91867.1"/>
    </source>
</evidence>
<feature type="domain" description="AB hydrolase-1" evidence="7">
    <location>
        <begin position="92"/>
        <end position="338"/>
    </location>
</feature>
<dbReference type="InterPro" id="IPR029058">
    <property type="entry name" value="AB_hydrolase_fold"/>
</dbReference>
<organism evidence="8 9">
    <name type="scientific">Cognatilysobacter lacus</name>
    <dbReference type="NCBI Taxonomy" id="1643323"/>
    <lineage>
        <taxon>Bacteria</taxon>
        <taxon>Pseudomonadati</taxon>
        <taxon>Pseudomonadota</taxon>
        <taxon>Gammaproteobacteria</taxon>
        <taxon>Lysobacterales</taxon>
        <taxon>Lysobacteraceae</taxon>
        <taxon>Cognatilysobacter</taxon>
    </lineage>
</organism>
<evidence type="ECO:0000256" key="2">
    <source>
        <dbReference type="ARBA" id="ARBA00019065"/>
    </source>
</evidence>
<dbReference type="PANTHER" id="PTHR36837:SF2">
    <property type="entry name" value="POLY(3-HYDROXYALKANOATE) POLYMERASE SUBUNIT PHAC"/>
    <property type="match status" value="1"/>
</dbReference>
<dbReference type="OrthoDB" id="9767934at2"/>